<dbReference type="SUPFAM" id="SSF53822">
    <property type="entry name" value="Periplasmic binding protein-like I"/>
    <property type="match status" value="1"/>
</dbReference>
<dbReference type="PROSITE" id="PS50932">
    <property type="entry name" value="HTH_LACI_2"/>
    <property type="match status" value="1"/>
</dbReference>
<reference evidence="5" key="1">
    <citation type="submission" date="2020-03" db="EMBL/GenBank/DDBJ databases">
        <title>Five strains of Vibrio campbellii isolated from Mariana Trench.</title>
        <authorList>
            <person name="Liang J."/>
            <person name="Zhang X.-H."/>
        </authorList>
    </citation>
    <scope>NUCLEOTIDE SEQUENCE</scope>
    <source>
        <strain evidence="6">LJC013</strain>
        <strain evidence="5">LJC014</strain>
    </source>
</reference>
<dbReference type="Pfam" id="PF00356">
    <property type="entry name" value="LacI"/>
    <property type="match status" value="1"/>
</dbReference>
<keyword evidence="1" id="KW-0805">Transcription regulation</keyword>
<dbReference type="GO" id="GO:0003700">
    <property type="term" value="F:DNA-binding transcription factor activity"/>
    <property type="evidence" value="ECO:0007669"/>
    <property type="project" value="TreeGrafter"/>
</dbReference>
<gene>
    <name evidence="5" type="primary">ebgR</name>
    <name evidence="5" type="ORF">HB761_11025</name>
    <name evidence="6" type="ORF">HB762_00610</name>
</gene>
<dbReference type="PANTHER" id="PTHR30146:SF149">
    <property type="entry name" value="HTH-TYPE TRANSCRIPTIONAL REGULATOR EBGR"/>
    <property type="match status" value="1"/>
</dbReference>
<dbReference type="CDD" id="cd01392">
    <property type="entry name" value="HTH_LacI"/>
    <property type="match status" value="1"/>
</dbReference>
<dbReference type="AlphaFoldDB" id="A0AAE9N2A0"/>
<dbReference type="PANTHER" id="PTHR30146">
    <property type="entry name" value="LACI-RELATED TRANSCRIPTIONAL REPRESSOR"/>
    <property type="match status" value="1"/>
</dbReference>
<dbReference type="PRINTS" id="PR00036">
    <property type="entry name" value="HTHLACI"/>
</dbReference>
<evidence type="ECO:0000313" key="7">
    <source>
        <dbReference type="Proteomes" id="UP001058687"/>
    </source>
</evidence>
<organism evidence="5 7">
    <name type="scientific">Vibrio campbellii</name>
    <dbReference type="NCBI Taxonomy" id="680"/>
    <lineage>
        <taxon>Bacteria</taxon>
        <taxon>Pseudomonadati</taxon>
        <taxon>Pseudomonadota</taxon>
        <taxon>Gammaproteobacteria</taxon>
        <taxon>Vibrionales</taxon>
        <taxon>Vibrionaceae</taxon>
        <taxon>Vibrio</taxon>
    </lineage>
</organism>
<protein>
    <submittedName>
        <fullName evidence="5">Transcriptional regulator EbgR</fullName>
    </submittedName>
</protein>
<proteinExistence type="predicted"/>
<keyword evidence="3" id="KW-0804">Transcription</keyword>
<dbReference type="Pfam" id="PF13377">
    <property type="entry name" value="Peripla_BP_3"/>
    <property type="match status" value="1"/>
</dbReference>
<dbReference type="EMBL" id="CP050467">
    <property type="protein sequence ID" value="UTZ27213.1"/>
    <property type="molecule type" value="Genomic_DNA"/>
</dbReference>
<dbReference type="EMBL" id="CP050470">
    <property type="protein sequence ID" value="UTZ30023.1"/>
    <property type="molecule type" value="Genomic_DNA"/>
</dbReference>
<feature type="domain" description="HTH lacI-type" evidence="4">
    <location>
        <begin position="2"/>
        <end position="58"/>
    </location>
</feature>
<sequence>MATLKDIAMEANVSLATVSRVLNNDPTLNVKKETRALILEIAKKMEYRTSSSRKAIREGTPKHHFWALYNYSQELEVNDPYFLSIRHGMEAQCEKLGITLTNHYQGEMNIDTQTITGVLFVGGASQTSIDNLPKRLTHSICYINFSDDKSLYDSVSSDLNEVTKQAINVFVEQGYKRVGFIGGQTSSNTENIGENIFLEYGTLKGLVSERDIYRCEFSSLSGYNLAKDMLSKGNFPPAIFINSDSIAIGVLRAVHEFGLKIPEDIALISTNDIPTASFTFPPLSTIRINAEMMGIQGVNLLVEKHRDSRQIPLKVYVPNKLKLRGTTKSINTPE</sequence>
<evidence type="ECO:0000313" key="6">
    <source>
        <dbReference type="EMBL" id="UTZ30023.1"/>
    </source>
</evidence>
<evidence type="ECO:0000256" key="3">
    <source>
        <dbReference type="ARBA" id="ARBA00023163"/>
    </source>
</evidence>
<name>A0AAE9N2A0_9VIBR</name>
<dbReference type="GO" id="GO:0000976">
    <property type="term" value="F:transcription cis-regulatory region binding"/>
    <property type="evidence" value="ECO:0007669"/>
    <property type="project" value="TreeGrafter"/>
</dbReference>
<dbReference type="Proteomes" id="UP001059912">
    <property type="component" value="Chromosome 1"/>
</dbReference>
<evidence type="ECO:0000259" key="4">
    <source>
        <dbReference type="PROSITE" id="PS50932"/>
    </source>
</evidence>
<dbReference type="InterPro" id="IPR028082">
    <property type="entry name" value="Peripla_BP_I"/>
</dbReference>
<dbReference type="Proteomes" id="UP001058687">
    <property type="component" value="Chromosome 1"/>
</dbReference>
<dbReference type="InterPro" id="IPR046335">
    <property type="entry name" value="LacI/GalR-like_sensor"/>
</dbReference>
<dbReference type="Gene3D" id="3.40.50.2300">
    <property type="match status" value="2"/>
</dbReference>
<dbReference type="NCBIfam" id="NF007665">
    <property type="entry name" value="PRK10339.1"/>
    <property type="match status" value="1"/>
</dbReference>
<accession>A0AAE9N2A0</accession>
<dbReference type="InterPro" id="IPR010982">
    <property type="entry name" value="Lambda_DNA-bd_dom_sf"/>
</dbReference>
<dbReference type="PROSITE" id="PS00356">
    <property type="entry name" value="HTH_LACI_1"/>
    <property type="match status" value="1"/>
</dbReference>
<evidence type="ECO:0000313" key="8">
    <source>
        <dbReference type="Proteomes" id="UP001059912"/>
    </source>
</evidence>
<dbReference type="CDD" id="cd01544">
    <property type="entry name" value="PBP1_GalR"/>
    <property type="match status" value="1"/>
</dbReference>
<evidence type="ECO:0000313" key="5">
    <source>
        <dbReference type="EMBL" id="UTZ27213.1"/>
    </source>
</evidence>
<dbReference type="InterPro" id="IPR000843">
    <property type="entry name" value="HTH_LacI"/>
</dbReference>
<dbReference type="SUPFAM" id="SSF47413">
    <property type="entry name" value="lambda repressor-like DNA-binding domains"/>
    <property type="match status" value="1"/>
</dbReference>
<evidence type="ECO:0000256" key="1">
    <source>
        <dbReference type="ARBA" id="ARBA00023015"/>
    </source>
</evidence>
<dbReference type="Gene3D" id="1.10.260.40">
    <property type="entry name" value="lambda repressor-like DNA-binding domains"/>
    <property type="match status" value="1"/>
</dbReference>
<dbReference type="RefSeq" id="WP_255899413.1">
    <property type="nucleotide sequence ID" value="NZ_CP050463.1"/>
</dbReference>
<dbReference type="SMART" id="SM00354">
    <property type="entry name" value="HTH_LACI"/>
    <property type="match status" value="1"/>
</dbReference>
<keyword evidence="8" id="KW-1185">Reference proteome</keyword>
<evidence type="ECO:0000256" key="2">
    <source>
        <dbReference type="ARBA" id="ARBA00023125"/>
    </source>
</evidence>
<keyword evidence="2" id="KW-0238">DNA-binding</keyword>